<gene>
    <name evidence="3" type="ORF">OLMES_2993</name>
</gene>
<dbReference type="GO" id="GO:0003723">
    <property type="term" value="F:RNA binding"/>
    <property type="evidence" value="ECO:0007669"/>
    <property type="project" value="InterPro"/>
</dbReference>
<dbReference type="InterPro" id="IPR006145">
    <property type="entry name" value="PsdUridine_synth_RsuA/RluA"/>
</dbReference>
<dbReference type="NCBIfam" id="TIGR01621">
    <property type="entry name" value="RluA-like"/>
    <property type="match status" value="1"/>
</dbReference>
<feature type="domain" description="Pseudouridine synthase RsuA/RluA-like" evidence="2">
    <location>
        <begin position="19"/>
        <end position="166"/>
    </location>
</feature>
<evidence type="ECO:0000259" key="2">
    <source>
        <dbReference type="Pfam" id="PF00849"/>
    </source>
</evidence>
<dbReference type="GO" id="GO:0009982">
    <property type="term" value="F:pseudouridine synthase activity"/>
    <property type="evidence" value="ECO:0007669"/>
    <property type="project" value="InterPro"/>
</dbReference>
<accession>A0A1Y0I940</accession>
<dbReference type="Pfam" id="PF00849">
    <property type="entry name" value="PseudoU_synth_2"/>
    <property type="match status" value="1"/>
</dbReference>
<name>A0A1Y0I940_9GAMM</name>
<dbReference type="PANTHER" id="PTHR21600">
    <property type="entry name" value="MITOCHONDRIAL RNA PSEUDOURIDINE SYNTHASE"/>
    <property type="match status" value="1"/>
</dbReference>
<comment type="similarity">
    <text evidence="1">Belongs to the pseudouridine synthase RluA family.</text>
</comment>
<evidence type="ECO:0000313" key="4">
    <source>
        <dbReference type="Proteomes" id="UP000196027"/>
    </source>
</evidence>
<dbReference type="Proteomes" id="UP000196027">
    <property type="component" value="Chromosome"/>
</dbReference>
<sequence length="241" mass="27359">MSPDSPYFEQSDILYDHSDFYIVYKKPGIDVHSDAEQAGFLQQMRGELKDDKLFLVHRLDKPTSGIMIIARSPEANSVLSQLFQARSVEKYYLALSDRKPKKKQGTIKGFMQRSRRSAWKLVRDAVDNNESPAITRFESASAGTNLRLFWVRPQTGKTHQIRVALKSIGSPIIGDTLYYPGSEGLSHSHFGMTEADRLYLHACRLKFTYDGSPFNFICLPREGQLFASDEVLRLASLWSGD</sequence>
<dbReference type="CDD" id="cd02869">
    <property type="entry name" value="PseudoU_synth_RluA_like"/>
    <property type="match status" value="1"/>
</dbReference>
<proteinExistence type="inferred from homology"/>
<reference evidence="3 4" key="1">
    <citation type="submission" date="2017-05" db="EMBL/GenBank/DDBJ databases">
        <title>Genomic insights into alkan degradation activity of Oleiphilus messinensis.</title>
        <authorList>
            <person name="Kozyavkin S.A."/>
            <person name="Slesarev A.I."/>
            <person name="Golyshin P.N."/>
            <person name="Korzhenkov A."/>
            <person name="Golyshina O.N."/>
            <person name="Toshchakov S.V."/>
        </authorList>
    </citation>
    <scope>NUCLEOTIDE SEQUENCE [LARGE SCALE GENOMIC DNA]</scope>
    <source>
        <strain evidence="3 4">ME102</strain>
    </source>
</reference>
<dbReference type="Gene3D" id="3.30.2350.10">
    <property type="entry name" value="Pseudouridine synthase"/>
    <property type="match status" value="1"/>
</dbReference>
<dbReference type="PANTHER" id="PTHR21600:SF87">
    <property type="entry name" value="RNA PSEUDOURIDYLATE SYNTHASE DOMAIN-CONTAINING PROTEIN 1"/>
    <property type="match status" value="1"/>
</dbReference>
<organism evidence="3 4">
    <name type="scientific">Oleiphilus messinensis</name>
    <dbReference type="NCBI Taxonomy" id="141451"/>
    <lineage>
        <taxon>Bacteria</taxon>
        <taxon>Pseudomonadati</taxon>
        <taxon>Pseudomonadota</taxon>
        <taxon>Gammaproteobacteria</taxon>
        <taxon>Oceanospirillales</taxon>
        <taxon>Oleiphilaceae</taxon>
        <taxon>Oleiphilus</taxon>
    </lineage>
</organism>
<dbReference type="InterPro" id="IPR006224">
    <property type="entry name" value="PsdUridine_synth_RluA-like_CS"/>
</dbReference>
<dbReference type="GO" id="GO:0140098">
    <property type="term" value="F:catalytic activity, acting on RNA"/>
    <property type="evidence" value="ECO:0007669"/>
    <property type="project" value="UniProtKB-ARBA"/>
</dbReference>
<dbReference type="SUPFAM" id="SSF55120">
    <property type="entry name" value="Pseudouridine synthase"/>
    <property type="match status" value="1"/>
</dbReference>
<dbReference type="KEGG" id="ome:OLMES_2993"/>
<dbReference type="InterPro" id="IPR006508">
    <property type="entry name" value="PsdUridine_synth_RluA-like"/>
</dbReference>
<evidence type="ECO:0000313" key="3">
    <source>
        <dbReference type="EMBL" id="ARU57037.1"/>
    </source>
</evidence>
<protein>
    <submittedName>
        <fullName evidence="3">Pseudouridine synthase Rlu family protein</fullName>
    </submittedName>
</protein>
<keyword evidence="4" id="KW-1185">Reference proteome</keyword>
<dbReference type="InterPro" id="IPR050188">
    <property type="entry name" value="RluA_PseudoU_synthase"/>
</dbReference>
<dbReference type="GO" id="GO:0000455">
    <property type="term" value="P:enzyme-directed rRNA pseudouridine synthesis"/>
    <property type="evidence" value="ECO:0007669"/>
    <property type="project" value="TreeGrafter"/>
</dbReference>
<dbReference type="EMBL" id="CP021425">
    <property type="protein sequence ID" value="ARU57037.1"/>
    <property type="molecule type" value="Genomic_DNA"/>
</dbReference>
<dbReference type="AlphaFoldDB" id="A0A1Y0I940"/>
<dbReference type="RefSeq" id="WP_232465114.1">
    <property type="nucleotide sequence ID" value="NZ_CP021425.1"/>
</dbReference>
<dbReference type="PROSITE" id="PS01129">
    <property type="entry name" value="PSI_RLU"/>
    <property type="match status" value="1"/>
</dbReference>
<dbReference type="InterPro" id="IPR020103">
    <property type="entry name" value="PsdUridine_synth_cat_dom_sf"/>
</dbReference>
<evidence type="ECO:0000256" key="1">
    <source>
        <dbReference type="ARBA" id="ARBA00010876"/>
    </source>
</evidence>